<feature type="transmembrane region" description="Helical" evidence="5">
    <location>
        <begin position="145"/>
        <end position="169"/>
    </location>
</feature>
<protein>
    <submittedName>
        <fullName evidence="7">Uncharacterized protein</fullName>
    </submittedName>
</protein>
<dbReference type="GO" id="GO:0005886">
    <property type="term" value="C:plasma membrane"/>
    <property type="evidence" value="ECO:0007669"/>
    <property type="project" value="TreeGrafter"/>
</dbReference>
<keyword evidence="4 5" id="KW-0472">Membrane</keyword>
<dbReference type="InterPro" id="IPR003689">
    <property type="entry name" value="ZIP"/>
</dbReference>
<reference evidence="7" key="1">
    <citation type="submission" date="2022-11" db="UniProtKB">
        <authorList>
            <consortium name="WormBaseParasite"/>
        </authorList>
    </citation>
    <scope>IDENTIFICATION</scope>
</reference>
<proteinExistence type="predicted"/>
<accession>A0A915M8P0</accession>
<dbReference type="PANTHER" id="PTHR11040:SF74">
    <property type="entry name" value="ZINC TRANSPORTER ZIP3"/>
    <property type="match status" value="1"/>
</dbReference>
<feature type="transmembrane region" description="Helical" evidence="5">
    <location>
        <begin position="181"/>
        <end position="202"/>
    </location>
</feature>
<keyword evidence="6" id="KW-1185">Reference proteome</keyword>
<evidence type="ECO:0000256" key="3">
    <source>
        <dbReference type="ARBA" id="ARBA00022989"/>
    </source>
</evidence>
<evidence type="ECO:0000256" key="5">
    <source>
        <dbReference type="SAM" id="Phobius"/>
    </source>
</evidence>
<feature type="transmembrane region" description="Helical" evidence="5">
    <location>
        <begin position="38"/>
        <end position="60"/>
    </location>
</feature>
<organism evidence="6 7">
    <name type="scientific">Meloidogyne javanica</name>
    <name type="common">Root-knot nematode worm</name>
    <dbReference type="NCBI Taxonomy" id="6303"/>
    <lineage>
        <taxon>Eukaryota</taxon>
        <taxon>Metazoa</taxon>
        <taxon>Ecdysozoa</taxon>
        <taxon>Nematoda</taxon>
        <taxon>Chromadorea</taxon>
        <taxon>Rhabditida</taxon>
        <taxon>Tylenchina</taxon>
        <taxon>Tylenchomorpha</taxon>
        <taxon>Tylenchoidea</taxon>
        <taxon>Meloidogynidae</taxon>
        <taxon>Meloidogyninae</taxon>
        <taxon>Meloidogyne</taxon>
        <taxon>Meloidogyne incognita group</taxon>
    </lineage>
</organism>
<evidence type="ECO:0000256" key="1">
    <source>
        <dbReference type="ARBA" id="ARBA00004141"/>
    </source>
</evidence>
<feature type="transmembrane region" description="Helical" evidence="5">
    <location>
        <begin position="214"/>
        <end position="233"/>
    </location>
</feature>
<dbReference type="WBParaSite" id="scaffold3075_cov156.g5949">
    <property type="protein sequence ID" value="scaffold3075_cov156.g5949"/>
    <property type="gene ID" value="scaffold3075_cov156.g5949"/>
</dbReference>
<keyword evidence="2 5" id="KW-0812">Transmembrane</keyword>
<dbReference type="GO" id="GO:0005385">
    <property type="term" value="F:zinc ion transmembrane transporter activity"/>
    <property type="evidence" value="ECO:0007669"/>
    <property type="project" value="TreeGrafter"/>
</dbReference>
<evidence type="ECO:0000313" key="7">
    <source>
        <dbReference type="WBParaSite" id="scaffold3075_cov156.g5949"/>
    </source>
</evidence>
<sequence length="237" mass="26663">MLKISSKLHKIIFKLIYSEHYAHFRKEANWSTEFPLPEFIICLGFFLVYLLEELILKVFAPQTEKRKRCRTISRHLGNIDGKDSSLSICSKPDCVMNSIKNNNEIDIQQVTQTLKHCSSCLDMLTHDIEAFSVGLQINKSGNNSLIIVGSLILAYALMTPIGSIIGDFITNLEINELPKEGIIIGLESLAAGTFIYVTFLEVLAQERANDHSNLLQLAAIFIGFLVINIIQIYELTT</sequence>
<name>A0A915M8P0_MELJA</name>
<dbReference type="PANTHER" id="PTHR11040">
    <property type="entry name" value="ZINC/IRON TRANSPORTER"/>
    <property type="match status" value="1"/>
</dbReference>
<evidence type="ECO:0000256" key="4">
    <source>
        <dbReference type="ARBA" id="ARBA00023136"/>
    </source>
</evidence>
<dbReference type="Pfam" id="PF02535">
    <property type="entry name" value="Zip"/>
    <property type="match status" value="1"/>
</dbReference>
<comment type="subcellular location">
    <subcellularLocation>
        <location evidence="1">Membrane</location>
        <topology evidence="1">Multi-pass membrane protein</topology>
    </subcellularLocation>
</comment>
<evidence type="ECO:0000256" key="2">
    <source>
        <dbReference type="ARBA" id="ARBA00022692"/>
    </source>
</evidence>
<evidence type="ECO:0000313" key="6">
    <source>
        <dbReference type="Proteomes" id="UP000887561"/>
    </source>
</evidence>
<keyword evidence="3 5" id="KW-1133">Transmembrane helix</keyword>
<dbReference type="AlphaFoldDB" id="A0A915M8P0"/>
<dbReference type="Proteomes" id="UP000887561">
    <property type="component" value="Unplaced"/>
</dbReference>